<evidence type="ECO:0000259" key="1">
    <source>
        <dbReference type="PROSITE" id="PS51186"/>
    </source>
</evidence>
<dbReference type="InterPro" id="IPR016181">
    <property type="entry name" value="Acyl_CoA_acyltransferase"/>
</dbReference>
<dbReference type="PANTHER" id="PTHR43792">
    <property type="entry name" value="GNAT FAMILY, PUTATIVE (AFU_ORTHOLOGUE AFUA_3G00765)-RELATED-RELATED"/>
    <property type="match status" value="1"/>
</dbReference>
<proteinExistence type="predicted"/>
<dbReference type="EMBL" id="UINC01077224">
    <property type="protein sequence ID" value="SVC17161.1"/>
    <property type="molecule type" value="Genomic_DNA"/>
</dbReference>
<dbReference type="InterPro" id="IPR051531">
    <property type="entry name" value="N-acetyltransferase"/>
</dbReference>
<dbReference type="Pfam" id="PF13302">
    <property type="entry name" value="Acetyltransf_3"/>
    <property type="match status" value="1"/>
</dbReference>
<accession>A0A382K3B4</accession>
<dbReference type="GO" id="GO:0016747">
    <property type="term" value="F:acyltransferase activity, transferring groups other than amino-acyl groups"/>
    <property type="evidence" value="ECO:0007669"/>
    <property type="project" value="InterPro"/>
</dbReference>
<evidence type="ECO:0000313" key="2">
    <source>
        <dbReference type="EMBL" id="SVC17161.1"/>
    </source>
</evidence>
<dbReference type="AlphaFoldDB" id="A0A382K3B4"/>
<dbReference type="InterPro" id="IPR000182">
    <property type="entry name" value="GNAT_dom"/>
</dbReference>
<protein>
    <recommendedName>
        <fullName evidence="1">N-acetyltransferase domain-containing protein</fullName>
    </recommendedName>
</protein>
<dbReference type="SUPFAM" id="SSF55729">
    <property type="entry name" value="Acyl-CoA N-acyltransferases (Nat)"/>
    <property type="match status" value="1"/>
</dbReference>
<sequence length="169" mass="19415">MNQIKTKRLVLKKPTKKINKKLIVSQIGDWEVAKWLSGVPYPYTEQKAEEWLNNINDDDLLFSIFRNNSLIGGVGLSLEEDNDWDLGFWIGRGHWGKGYATEAAMALIQYAQKEFNFKQINACYIKGNTGSSNVLMKLGFEEIGECEVYFLSRKKTMPCIKLLLKFSHI</sequence>
<reference evidence="2" key="1">
    <citation type="submission" date="2018-05" db="EMBL/GenBank/DDBJ databases">
        <authorList>
            <person name="Lanie J.A."/>
            <person name="Ng W.-L."/>
            <person name="Kazmierczak K.M."/>
            <person name="Andrzejewski T.M."/>
            <person name="Davidsen T.M."/>
            <person name="Wayne K.J."/>
            <person name="Tettelin H."/>
            <person name="Glass J.I."/>
            <person name="Rusch D."/>
            <person name="Podicherti R."/>
            <person name="Tsui H.-C.T."/>
            <person name="Winkler M.E."/>
        </authorList>
    </citation>
    <scope>NUCLEOTIDE SEQUENCE</scope>
</reference>
<organism evidence="2">
    <name type="scientific">marine metagenome</name>
    <dbReference type="NCBI Taxonomy" id="408172"/>
    <lineage>
        <taxon>unclassified sequences</taxon>
        <taxon>metagenomes</taxon>
        <taxon>ecological metagenomes</taxon>
    </lineage>
</organism>
<name>A0A382K3B4_9ZZZZ</name>
<gene>
    <name evidence="2" type="ORF">METZ01_LOCUS270015</name>
</gene>
<feature type="domain" description="N-acetyltransferase" evidence="1">
    <location>
        <begin position="22"/>
        <end position="158"/>
    </location>
</feature>
<dbReference type="Gene3D" id="3.40.630.30">
    <property type="match status" value="1"/>
</dbReference>
<dbReference type="PROSITE" id="PS51186">
    <property type="entry name" value="GNAT"/>
    <property type="match status" value="1"/>
</dbReference>